<comment type="caution">
    <text evidence="9">The sequence shown here is derived from an EMBL/GenBank/DDBJ whole genome shotgun (WGS) entry which is preliminary data.</text>
</comment>
<gene>
    <name evidence="9" type="ORF">EPK99_01190</name>
</gene>
<accession>A0A444LKY3</accession>
<organism evidence="9 10">
    <name type="scientific">Neorhizobium lilium</name>
    <dbReference type="NCBI Taxonomy" id="2503024"/>
    <lineage>
        <taxon>Bacteria</taxon>
        <taxon>Pseudomonadati</taxon>
        <taxon>Pseudomonadota</taxon>
        <taxon>Alphaproteobacteria</taxon>
        <taxon>Hyphomicrobiales</taxon>
        <taxon>Rhizobiaceae</taxon>
        <taxon>Rhizobium/Agrobacterium group</taxon>
        <taxon>Neorhizobium</taxon>
    </lineage>
</organism>
<dbReference type="OrthoDB" id="9811975at2"/>
<dbReference type="InterPro" id="IPR000522">
    <property type="entry name" value="ABC_transptr_permease_BtuC"/>
</dbReference>
<reference evidence="9 10" key="1">
    <citation type="submission" date="2019-01" db="EMBL/GenBank/DDBJ databases">
        <title>The draft genome of Rhizobium sp. 24NR.</title>
        <authorList>
            <person name="Liu L."/>
            <person name="Liang L."/>
            <person name="Shi S."/>
            <person name="Xu L."/>
            <person name="Wang X."/>
            <person name="Li L."/>
            <person name="Zhang X."/>
        </authorList>
    </citation>
    <scope>NUCLEOTIDE SEQUENCE [LARGE SCALE GENOMIC DNA]</scope>
    <source>
        <strain evidence="9 10">24NR</strain>
    </source>
</reference>
<keyword evidence="6 8" id="KW-1133">Transmembrane helix</keyword>
<keyword evidence="5 8" id="KW-0812">Transmembrane</keyword>
<evidence type="ECO:0000256" key="3">
    <source>
        <dbReference type="ARBA" id="ARBA00022448"/>
    </source>
</evidence>
<evidence type="ECO:0000256" key="5">
    <source>
        <dbReference type="ARBA" id="ARBA00022692"/>
    </source>
</evidence>
<evidence type="ECO:0000256" key="8">
    <source>
        <dbReference type="SAM" id="Phobius"/>
    </source>
</evidence>
<keyword evidence="7 8" id="KW-0472">Membrane</keyword>
<dbReference type="AlphaFoldDB" id="A0A444LKY3"/>
<evidence type="ECO:0000256" key="4">
    <source>
        <dbReference type="ARBA" id="ARBA00022475"/>
    </source>
</evidence>
<comment type="similarity">
    <text evidence="2">Belongs to the binding-protein-dependent transport system permease family. FecCD subfamily.</text>
</comment>
<keyword evidence="3" id="KW-0813">Transport</keyword>
<comment type="subcellular location">
    <subcellularLocation>
        <location evidence="1">Cell membrane</location>
        <topology evidence="1">Multi-pass membrane protein</topology>
    </subcellularLocation>
</comment>
<evidence type="ECO:0000256" key="1">
    <source>
        <dbReference type="ARBA" id="ARBA00004651"/>
    </source>
</evidence>
<dbReference type="Pfam" id="PF01032">
    <property type="entry name" value="FecCD"/>
    <property type="match status" value="1"/>
</dbReference>
<feature type="transmembrane region" description="Helical" evidence="8">
    <location>
        <begin position="37"/>
        <end position="57"/>
    </location>
</feature>
<dbReference type="InterPro" id="IPR037294">
    <property type="entry name" value="ABC_BtuC-like"/>
</dbReference>
<evidence type="ECO:0000256" key="7">
    <source>
        <dbReference type="ARBA" id="ARBA00023136"/>
    </source>
</evidence>
<dbReference type="EMBL" id="SBIP01000001">
    <property type="protein sequence ID" value="RWX80981.1"/>
    <property type="molecule type" value="Genomic_DNA"/>
</dbReference>
<proteinExistence type="inferred from homology"/>
<keyword evidence="10" id="KW-1185">Reference proteome</keyword>
<dbReference type="Gene3D" id="1.10.3470.10">
    <property type="entry name" value="ABC transporter involved in vitamin B12 uptake, BtuC"/>
    <property type="match status" value="1"/>
</dbReference>
<evidence type="ECO:0000256" key="2">
    <source>
        <dbReference type="ARBA" id="ARBA00007935"/>
    </source>
</evidence>
<keyword evidence="4" id="KW-1003">Cell membrane</keyword>
<evidence type="ECO:0000313" key="9">
    <source>
        <dbReference type="EMBL" id="RWX80981.1"/>
    </source>
</evidence>
<sequence length="103" mass="10685">MRCPPKAVDGGAKAADHRAEFRTWLIGSLSGVRWPNVYLAGPVAIAVSCSVCCMLFARALDAFTLGTDAAQHHGGENCRTLPPGSILPFARLSSPCASSAPCG</sequence>
<evidence type="ECO:0000256" key="6">
    <source>
        <dbReference type="ARBA" id="ARBA00022989"/>
    </source>
</evidence>
<dbReference type="Proteomes" id="UP000287687">
    <property type="component" value="Unassembled WGS sequence"/>
</dbReference>
<protein>
    <submittedName>
        <fullName evidence="9">Uncharacterized protein</fullName>
    </submittedName>
</protein>
<name>A0A444LKY3_9HYPH</name>
<dbReference type="SUPFAM" id="SSF81345">
    <property type="entry name" value="ABC transporter involved in vitamin B12 uptake, BtuC"/>
    <property type="match status" value="1"/>
</dbReference>
<evidence type="ECO:0000313" key="10">
    <source>
        <dbReference type="Proteomes" id="UP000287687"/>
    </source>
</evidence>
<dbReference type="GO" id="GO:0022857">
    <property type="term" value="F:transmembrane transporter activity"/>
    <property type="evidence" value="ECO:0007669"/>
    <property type="project" value="InterPro"/>
</dbReference>
<dbReference type="GO" id="GO:0005886">
    <property type="term" value="C:plasma membrane"/>
    <property type="evidence" value="ECO:0007669"/>
    <property type="project" value="UniProtKB-SubCell"/>
</dbReference>